<evidence type="ECO:0000256" key="1">
    <source>
        <dbReference type="ARBA" id="ARBA00006484"/>
    </source>
</evidence>
<proteinExistence type="inferred from homology"/>
<dbReference type="EMBL" id="HE774682">
    <property type="protein sequence ID" value="CCG53615.1"/>
    <property type="molecule type" value="Genomic_DNA"/>
</dbReference>
<dbReference type="STRING" id="1094466.KQS_08390"/>
<dbReference type="HOGENOM" id="CLU_010194_2_1_10"/>
<evidence type="ECO:0000313" key="4">
    <source>
        <dbReference type="Proteomes" id="UP000007599"/>
    </source>
</evidence>
<dbReference type="Pfam" id="PF00106">
    <property type="entry name" value="adh_short"/>
    <property type="match status" value="1"/>
</dbReference>
<dbReference type="SUPFAM" id="SSF51735">
    <property type="entry name" value="NAD(P)-binding Rossmann-fold domains"/>
    <property type="match status" value="1"/>
</dbReference>
<dbReference type="RefSeq" id="WP_014388734.1">
    <property type="nucleotide sequence ID" value="NC_017025.1"/>
</dbReference>
<dbReference type="PIRSF" id="PIRSF000126">
    <property type="entry name" value="11-beta-HSD1"/>
    <property type="match status" value="1"/>
</dbReference>
<dbReference type="InterPro" id="IPR051019">
    <property type="entry name" value="VLCFA-Steroid_DH"/>
</dbReference>
<dbReference type="AlphaFoldDB" id="H8XTN5"/>
<dbReference type="InterPro" id="IPR002347">
    <property type="entry name" value="SDR_fam"/>
</dbReference>
<gene>
    <name evidence="3" type="ordered locus">KQS_08390</name>
</gene>
<sequence length="265" mass="29142">MTNFKQKYKDYTLITGASAGIGKGFAEQLATKGLNLVLIARRADKLSELASNLEAKHNIKVKTLALDLLADNAISEITNATENLEVGLIVLNAAVEVHGDFTNNNLQSELDLVKLNVTRPLQLAHHFGNKMKQRKRGGIIFLSSTFGHQSVPYFANYAASKAYILSLGQALNYELKKFNVDVTVLSPGPTKTDMIASMTDVDFKKMPVTFQEVTPVVKTALNALGSKQAVIPGAWNNFMDIMGKFTTPRWILTNMYGFLVARAMK</sequence>
<dbReference type="PANTHER" id="PTHR43899">
    <property type="entry name" value="RH59310P"/>
    <property type="match status" value="1"/>
</dbReference>
<dbReference type="InterPro" id="IPR036291">
    <property type="entry name" value="NAD(P)-bd_dom_sf"/>
</dbReference>
<dbReference type="Proteomes" id="UP000007599">
    <property type="component" value="Chromosome I"/>
</dbReference>
<keyword evidence="2" id="KW-0560">Oxidoreductase</keyword>
<dbReference type="PRINTS" id="PR00081">
    <property type="entry name" value="GDHRDH"/>
</dbReference>
<dbReference type="KEGG" id="fin:KQS_08390"/>
<evidence type="ECO:0000313" key="3">
    <source>
        <dbReference type="EMBL" id="CCG53615.1"/>
    </source>
</evidence>
<organism evidence="3 4">
    <name type="scientific">Flavobacterium indicum (strain DSM 17447 / CIP 109464 / GPTSA100-9)</name>
    <dbReference type="NCBI Taxonomy" id="1094466"/>
    <lineage>
        <taxon>Bacteria</taxon>
        <taxon>Pseudomonadati</taxon>
        <taxon>Bacteroidota</taxon>
        <taxon>Flavobacteriia</taxon>
        <taxon>Flavobacteriales</taxon>
        <taxon>Flavobacteriaceae</taxon>
        <taxon>Flavobacterium</taxon>
    </lineage>
</organism>
<dbReference type="eggNOG" id="COG0300">
    <property type="taxonomic scope" value="Bacteria"/>
</dbReference>
<protein>
    <submittedName>
        <fullName evidence="3">Probable short-chain type dehydrogenase</fullName>
    </submittedName>
</protein>
<name>H8XTN5_FLAIG</name>
<evidence type="ECO:0000256" key="2">
    <source>
        <dbReference type="ARBA" id="ARBA00023002"/>
    </source>
</evidence>
<dbReference type="Gene3D" id="3.40.50.720">
    <property type="entry name" value="NAD(P)-binding Rossmann-like Domain"/>
    <property type="match status" value="1"/>
</dbReference>
<keyword evidence="4" id="KW-1185">Reference proteome</keyword>
<comment type="similarity">
    <text evidence="1">Belongs to the short-chain dehydrogenases/reductases (SDR) family.</text>
</comment>
<dbReference type="GO" id="GO:0016491">
    <property type="term" value="F:oxidoreductase activity"/>
    <property type="evidence" value="ECO:0007669"/>
    <property type="project" value="UniProtKB-KW"/>
</dbReference>
<dbReference type="OrthoDB" id="9808814at2"/>
<reference evidence="4" key="2">
    <citation type="submission" date="2012-03" db="EMBL/GenBank/DDBJ databases">
        <title>Complete genome sequence of Flavobacterium indicum GPTSA100-9T, isolated from warm spring water.</title>
        <authorList>
            <person name="Barbier P."/>
            <person name="Houel A."/>
            <person name="Loux V."/>
            <person name="Poulain J."/>
            <person name="Bernardet J.-F."/>
            <person name="Touchon M."/>
            <person name="Duchaud E."/>
        </authorList>
    </citation>
    <scope>NUCLEOTIDE SEQUENCE [LARGE SCALE GENOMIC DNA]</scope>
    <source>
        <strain evidence="4">DSM 17447 / CIP 109464 / GPTSA100-9</strain>
    </source>
</reference>
<accession>H8XTN5</accession>
<reference evidence="3 4" key="1">
    <citation type="journal article" date="2012" name="J. Bacteriol.">
        <title>Complete Genome Sequence of Flavobacterium indicum GPSTA100-9T, Isolated from Warm Spring Water.</title>
        <authorList>
            <person name="Barbier P."/>
            <person name="Houel A."/>
            <person name="Loux V."/>
            <person name="Poulain J."/>
            <person name="Bernardet J.F."/>
            <person name="Touchon M."/>
            <person name="Duchaud E."/>
        </authorList>
    </citation>
    <scope>NUCLEOTIDE SEQUENCE [LARGE SCALE GENOMIC DNA]</scope>
    <source>
        <strain evidence="4">DSM 17447 / CIP 109464 / GPTSA100-9</strain>
    </source>
</reference>
<dbReference type="PATRIC" id="fig|1094466.5.peg.1642"/>
<dbReference type="PANTHER" id="PTHR43899:SF13">
    <property type="entry name" value="RH59310P"/>
    <property type="match status" value="1"/>
</dbReference>